<keyword evidence="4 8" id="KW-0812">Transmembrane</keyword>
<gene>
    <name evidence="9" type="ORF">HKK74_06840</name>
</gene>
<feature type="transmembrane region" description="Helical" evidence="8">
    <location>
        <begin position="65"/>
        <end position="91"/>
    </location>
</feature>
<dbReference type="InterPro" id="IPR051907">
    <property type="entry name" value="DoxX-like_oxidoreductase"/>
</dbReference>
<accession>A0ABR7LL37</accession>
<feature type="transmembrane region" description="Helical" evidence="8">
    <location>
        <begin position="6"/>
        <end position="24"/>
    </location>
</feature>
<evidence type="ECO:0000256" key="8">
    <source>
        <dbReference type="SAM" id="Phobius"/>
    </source>
</evidence>
<feature type="transmembrane region" description="Helical" evidence="8">
    <location>
        <begin position="111"/>
        <end position="132"/>
    </location>
</feature>
<feature type="compositionally biased region" description="Basic and acidic residues" evidence="7">
    <location>
        <begin position="194"/>
        <end position="222"/>
    </location>
</feature>
<evidence type="ECO:0000313" key="10">
    <source>
        <dbReference type="Proteomes" id="UP000805614"/>
    </source>
</evidence>
<dbReference type="Pfam" id="PF07681">
    <property type="entry name" value="DoxX"/>
    <property type="match status" value="1"/>
</dbReference>
<comment type="caution">
    <text evidence="9">The sequence shown here is derived from an EMBL/GenBank/DDBJ whole genome shotgun (WGS) entry which is preliminary data.</text>
</comment>
<evidence type="ECO:0000256" key="7">
    <source>
        <dbReference type="SAM" id="MobiDB-lite"/>
    </source>
</evidence>
<name>A0ABR7LL37_9ACTN</name>
<reference evidence="9 10" key="1">
    <citation type="submission" date="2020-06" db="EMBL/GenBank/DDBJ databases">
        <title>Actinomadura xiongansis sp. nov., isolated from soil of Baiyangdian.</title>
        <authorList>
            <person name="Zhang X."/>
        </authorList>
    </citation>
    <scope>NUCLEOTIDE SEQUENCE [LARGE SCALE GENOMIC DNA]</scope>
    <source>
        <strain evidence="9 10">HBUM206468</strain>
    </source>
</reference>
<evidence type="ECO:0000256" key="1">
    <source>
        <dbReference type="ARBA" id="ARBA00004651"/>
    </source>
</evidence>
<sequence length="293" mass="30375">MRTRPLYDYVALLARLGVGIVILAHGWQKIQVGITATSRDFDRLRVPAPTATAIYATFVELLGGVALILGLALPVVGLLLFVDMVGAFVFVHADNGVFLVNEGSVENGFELVLVLAVASLLFAAGGAGRFTVDRRLFPRRTAPPAPSSPAPADVPALPPGREPEPRPESTSGGTSRKLFGRSRSGRASAGASRAKAESTHETSGEAPEKPADPTGDRGREPGRAISGTPADPSTGDRPAAADPAGQPRLVSNIVEDASKDVLVAGRRKRRSTKKPAAGSGQAGTEPAKPPTEG</sequence>
<comment type="similarity">
    <text evidence="2">Belongs to the DoxX family.</text>
</comment>
<dbReference type="EMBL" id="JABVEC010000003">
    <property type="protein sequence ID" value="MBC6465205.1"/>
    <property type="molecule type" value="Genomic_DNA"/>
</dbReference>
<keyword evidence="6 8" id="KW-0472">Membrane</keyword>
<evidence type="ECO:0000256" key="5">
    <source>
        <dbReference type="ARBA" id="ARBA00022989"/>
    </source>
</evidence>
<keyword evidence="5 8" id="KW-1133">Transmembrane helix</keyword>
<keyword evidence="3" id="KW-1003">Cell membrane</keyword>
<protein>
    <submittedName>
        <fullName evidence="9">DoxX family membrane protein</fullName>
    </submittedName>
</protein>
<organism evidence="9 10">
    <name type="scientific">Actinomadura alba</name>
    <dbReference type="NCBI Taxonomy" id="406431"/>
    <lineage>
        <taxon>Bacteria</taxon>
        <taxon>Bacillati</taxon>
        <taxon>Actinomycetota</taxon>
        <taxon>Actinomycetes</taxon>
        <taxon>Streptosporangiales</taxon>
        <taxon>Thermomonosporaceae</taxon>
        <taxon>Actinomadura</taxon>
    </lineage>
</organism>
<evidence type="ECO:0000256" key="4">
    <source>
        <dbReference type="ARBA" id="ARBA00022692"/>
    </source>
</evidence>
<dbReference type="Proteomes" id="UP000805614">
    <property type="component" value="Unassembled WGS sequence"/>
</dbReference>
<dbReference type="RefSeq" id="WP_187242202.1">
    <property type="nucleotide sequence ID" value="NZ_BAAAOK010000017.1"/>
</dbReference>
<proteinExistence type="inferred from homology"/>
<comment type="subcellular location">
    <subcellularLocation>
        <location evidence="1">Cell membrane</location>
        <topology evidence="1">Multi-pass membrane protein</topology>
    </subcellularLocation>
</comment>
<dbReference type="InterPro" id="IPR032808">
    <property type="entry name" value="DoxX"/>
</dbReference>
<feature type="region of interest" description="Disordered" evidence="7">
    <location>
        <begin position="140"/>
        <end position="293"/>
    </location>
</feature>
<keyword evidence="10" id="KW-1185">Reference proteome</keyword>
<evidence type="ECO:0000256" key="6">
    <source>
        <dbReference type="ARBA" id="ARBA00023136"/>
    </source>
</evidence>
<dbReference type="PANTHER" id="PTHR33452">
    <property type="entry name" value="OXIDOREDUCTASE CATD-RELATED"/>
    <property type="match status" value="1"/>
</dbReference>
<evidence type="ECO:0000256" key="2">
    <source>
        <dbReference type="ARBA" id="ARBA00006679"/>
    </source>
</evidence>
<dbReference type="PANTHER" id="PTHR33452:SF1">
    <property type="entry name" value="INNER MEMBRANE PROTEIN YPHA-RELATED"/>
    <property type="match status" value="1"/>
</dbReference>
<evidence type="ECO:0000256" key="3">
    <source>
        <dbReference type="ARBA" id="ARBA00022475"/>
    </source>
</evidence>
<evidence type="ECO:0000313" key="9">
    <source>
        <dbReference type="EMBL" id="MBC6465205.1"/>
    </source>
</evidence>